<evidence type="ECO:0000313" key="1">
    <source>
        <dbReference type="EMBL" id="MDR7362632.1"/>
    </source>
</evidence>
<dbReference type="PROSITE" id="PS51273">
    <property type="entry name" value="GATASE_TYPE_1"/>
    <property type="match status" value="1"/>
</dbReference>
<keyword evidence="1" id="KW-0315">Glutamine amidotransferase</keyword>
<name>A0ABU2BVH5_9ACTN</name>
<organism evidence="1 2">
    <name type="scientific">Nocardioides marmoribigeumensis</name>
    <dbReference type="NCBI Taxonomy" id="433649"/>
    <lineage>
        <taxon>Bacteria</taxon>
        <taxon>Bacillati</taxon>
        <taxon>Actinomycetota</taxon>
        <taxon>Actinomycetes</taxon>
        <taxon>Propionibacteriales</taxon>
        <taxon>Nocardioidaceae</taxon>
        <taxon>Nocardioides</taxon>
    </lineage>
</organism>
<sequence length="228" mass="23841">MTRPVVGIVGYHHEVPRPFGTLPVSGAPTSYAEAVRAAGGLPVLLPLEDALALLGIVDAVVLTGGADVGADPARDRAELHVARAVVGADLPTLGVCRGLQVLAVAHGGTLRGVPGHLLPEEGHRVRTAPGSLVRRLLGAPVRTSALHQQAVDEPGPCWHATAWTGDDTVEALEPTDPSWPVLGVQWHPELVRQPFRDGTGPAIFGWLVSGAAARGRRRDGRPLVAGRR</sequence>
<dbReference type="Gene3D" id="3.40.50.880">
    <property type="match status" value="1"/>
</dbReference>
<reference evidence="1 2" key="1">
    <citation type="submission" date="2023-07" db="EMBL/GenBank/DDBJ databases">
        <title>Sequencing the genomes of 1000 actinobacteria strains.</title>
        <authorList>
            <person name="Klenk H.-P."/>
        </authorList>
    </citation>
    <scope>NUCLEOTIDE SEQUENCE [LARGE SCALE GENOMIC DNA]</scope>
    <source>
        <strain evidence="1 2">DSM 19426</strain>
    </source>
</reference>
<comment type="caution">
    <text evidence="1">The sequence shown here is derived from an EMBL/GenBank/DDBJ whole genome shotgun (WGS) entry which is preliminary data.</text>
</comment>
<keyword evidence="2" id="KW-1185">Reference proteome</keyword>
<dbReference type="PANTHER" id="PTHR43235:SF1">
    <property type="entry name" value="GLUTAMINE AMIDOTRANSFERASE PB2B2.05-RELATED"/>
    <property type="match status" value="1"/>
</dbReference>
<protein>
    <submittedName>
        <fullName evidence="1">Glutamine amidotransferase</fullName>
    </submittedName>
</protein>
<dbReference type="InterPro" id="IPR011697">
    <property type="entry name" value="Peptidase_C26"/>
</dbReference>
<proteinExistence type="predicted"/>
<dbReference type="EMBL" id="JAVDYG010000001">
    <property type="protein sequence ID" value="MDR7362632.1"/>
    <property type="molecule type" value="Genomic_DNA"/>
</dbReference>
<dbReference type="Pfam" id="PF07722">
    <property type="entry name" value="Peptidase_C26"/>
    <property type="match status" value="1"/>
</dbReference>
<dbReference type="RefSeq" id="WP_310301937.1">
    <property type="nucleotide sequence ID" value="NZ_BAAAPS010000008.1"/>
</dbReference>
<dbReference type="SUPFAM" id="SSF52317">
    <property type="entry name" value="Class I glutamine amidotransferase-like"/>
    <property type="match status" value="1"/>
</dbReference>
<dbReference type="Proteomes" id="UP001183648">
    <property type="component" value="Unassembled WGS sequence"/>
</dbReference>
<evidence type="ECO:0000313" key="2">
    <source>
        <dbReference type="Proteomes" id="UP001183648"/>
    </source>
</evidence>
<dbReference type="PANTHER" id="PTHR43235">
    <property type="entry name" value="GLUTAMINE AMIDOTRANSFERASE PB2B2.05-RELATED"/>
    <property type="match status" value="1"/>
</dbReference>
<gene>
    <name evidence="1" type="ORF">J2S63_002185</name>
</gene>
<dbReference type="InterPro" id="IPR044668">
    <property type="entry name" value="PuuD-like"/>
</dbReference>
<accession>A0ABU2BVH5</accession>
<dbReference type="InterPro" id="IPR029062">
    <property type="entry name" value="Class_I_gatase-like"/>
</dbReference>